<comment type="function">
    <text evidence="15">Acts as a processive, ATP-dependent zinc metallopeptidase for both cytoplasmic and membrane proteins. Plays a role in the quality control of integral membrane proteins.</text>
</comment>
<dbReference type="InterPro" id="IPR037219">
    <property type="entry name" value="Peptidase_M41-like"/>
</dbReference>
<dbReference type="PANTHER" id="PTHR23076">
    <property type="entry name" value="METALLOPROTEASE M41 FTSH"/>
    <property type="match status" value="1"/>
</dbReference>
<dbReference type="InterPro" id="IPR000642">
    <property type="entry name" value="Peptidase_M41"/>
</dbReference>
<dbReference type="GO" id="GO:0006508">
    <property type="term" value="P:proteolysis"/>
    <property type="evidence" value="ECO:0007669"/>
    <property type="project" value="UniProtKB-KW"/>
</dbReference>
<dbReference type="SUPFAM" id="SSF140990">
    <property type="entry name" value="FtsH protease domain-like"/>
    <property type="match status" value="1"/>
</dbReference>
<keyword evidence="12 15" id="KW-0482">Metalloprotease</keyword>
<evidence type="ECO:0000313" key="20">
    <source>
        <dbReference type="Proteomes" id="UP000317093"/>
    </source>
</evidence>
<keyword evidence="4 15" id="KW-0645">Protease</keyword>
<evidence type="ECO:0000256" key="17">
    <source>
        <dbReference type="SAM" id="MobiDB-lite"/>
    </source>
</evidence>
<comment type="similarity">
    <text evidence="14 15">In the central section; belongs to the AAA ATPase family.</text>
</comment>
<evidence type="ECO:0000256" key="2">
    <source>
        <dbReference type="ARBA" id="ARBA00010044"/>
    </source>
</evidence>
<keyword evidence="10 15" id="KW-0067">ATP-binding</keyword>
<feature type="binding site" evidence="15">
    <location>
        <begin position="209"/>
        <end position="216"/>
    </location>
    <ligand>
        <name>ATP</name>
        <dbReference type="ChEBI" id="CHEBI:30616"/>
    </ligand>
</feature>
<organism evidence="19 20">
    <name type="scientific">Kolteria novifilia</name>
    <dbReference type="NCBI Taxonomy" id="2527975"/>
    <lineage>
        <taxon>Bacteria</taxon>
        <taxon>Pseudomonadati</taxon>
        <taxon>Planctomycetota</taxon>
        <taxon>Planctomycetia</taxon>
        <taxon>Kolteriales</taxon>
        <taxon>Kolteriaceae</taxon>
        <taxon>Kolteria</taxon>
    </lineage>
</organism>
<keyword evidence="13 15" id="KW-0472">Membrane</keyword>
<dbReference type="GO" id="GO:0030163">
    <property type="term" value="P:protein catabolic process"/>
    <property type="evidence" value="ECO:0007669"/>
    <property type="project" value="UniProtKB-UniRule"/>
</dbReference>
<comment type="similarity">
    <text evidence="16">Belongs to the AAA ATPase family.</text>
</comment>
<dbReference type="Gene3D" id="1.20.58.760">
    <property type="entry name" value="Peptidase M41"/>
    <property type="match status" value="1"/>
</dbReference>
<dbReference type="Pfam" id="PF06480">
    <property type="entry name" value="FtsH_ext"/>
    <property type="match status" value="1"/>
</dbReference>
<evidence type="ECO:0000256" key="15">
    <source>
        <dbReference type="HAMAP-Rule" id="MF_01458"/>
    </source>
</evidence>
<feature type="compositionally biased region" description="Basic and acidic residues" evidence="17">
    <location>
        <begin position="621"/>
        <end position="645"/>
    </location>
</feature>
<keyword evidence="7 15" id="KW-0547">Nucleotide-binding</keyword>
<evidence type="ECO:0000256" key="3">
    <source>
        <dbReference type="ARBA" id="ARBA00022475"/>
    </source>
</evidence>
<evidence type="ECO:0000256" key="11">
    <source>
        <dbReference type="ARBA" id="ARBA00022989"/>
    </source>
</evidence>
<dbReference type="InterPro" id="IPR003593">
    <property type="entry name" value="AAA+_ATPase"/>
</dbReference>
<dbReference type="InterPro" id="IPR003959">
    <property type="entry name" value="ATPase_AAA_core"/>
</dbReference>
<dbReference type="Pfam" id="PF01434">
    <property type="entry name" value="Peptidase_M41"/>
    <property type="match status" value="1"/>
</dbReference>
<feature type="transmembrane region" description="Helical" evidence="15">
    <location>
        <begin position="21"/>
        <end position="38"/>
    </location>
</feature>
<evidence type="ECO:0000256" key="5">
    <source>
        <dbReference type="ARBA" id="ARBA00022692"/>
    </source>
</evidence>
<keyword evidence="6 15" id="KW-0479">Metal-binding</keyword>
<feature type="transmembrane region" description="Helical" evidence="15">
    <location>
        <begin position="121"/>
        <end position="139"/>
    </location>
</feature>
<feature type="region of interest" description="Disordered" evidence="17">
    <location>
        <begin position="610"/>
        <end position="645"/>
    </location>
</feature>
<dbReference type="PROSITE" id="PS00674">
    <property type="entry name" value="AAA"/>
    <property type="match status" value="1"/>
</dbReference>
<dbReference type="GO" id="GO:0004176">
    <property type="term" value="F:ATP-dependent peptidase activity"/>
    <property type="evidence" value="ECO:0007669"/>
    <property type="project" value="InterPro"/>
</dbReference>
<evidence type="ECO:0000256" key="1">
    <source>
        <dbReference type="ARBA" id="ARBA00004370"/>
    </source>
</evidence>
<comment type="subcellular location">
    <subcellularLocation>
        <location evidence="15">Cell membrane</location>
        <topology evidence="15">Multi-pass membrane protein</topology>
        <orientation evidence="15">Cytoplasmic side</orientation>
    </subcellularLocation>
    <subcellularLocation>
        <location evidence="1">Membrane</location>
    </subcellularLocation>
</comment>
<dbReference type="Proteomes" id="UP000317093">
    <property type="component" value="Chromosome"/>
</dbReference>
<dbReference type="RefSeq" id="WP_419193450.1">
    <property type="nucleotide sequence ID" value="NZ_CP036279.1"/>
</dbReference>
<dbReference type="Gene3D" id="3.40.50.300">
    <property type="entry name" value="P-loop containing nucleotide triphosphate hydrolases"/>
    <property type="match status" value="1"/>
</dbReference>
<evidence type="ECO:0000256" key="16">
    <source>
        <dbReference type="RuleBase" id="RU003651"/>
    </source>
</evidence>
<dbReference type="CDD" id="cd19501">
    <property type="entry name" value="RecA-like_FtsH"/>
    <property type="match status" value="1"/>
</dbReference>
<feature type="domain" description="AAA+ ATPase" evidence="18">
    <location>
        <begin position="201"/>
        <end position="340"/>
    </location>
</feature>
<dbReference type="GO" id="GO:0016887">
    <property type="term" value="F:ATP hydrolysis activity"/>
    <property type="evidence" value="ECO:0007669"/>
    <property type="project" value="UniProtKB-UniRule"/>
</dbReference>
<keyword evidence="3 15" id="KW-1003">Cell membrane</keyword>
<proteinExistence type="inferred from homology"/>
<comment type="similarity">
    <text evidence="2 15">In the C-terminal section; belongs to the peptidase M41 family.</text>
</comment>
<evidence type="ECO:0000256" key="4">
    <source>
        <dbReference type="ARBA" id="ARBA00022670"/>
    </source>
</evidence>
<keyword evidence="20" id="KW-1185">Reference proteome</keyword>
<reference evidence="19 20" key="1">
    <citation type="submission" date="2019-02" db="EMBL/GenBank/DDBJ databases">
        <title>Deep-cultivation of Planctomycetes and their phenomic and genomic characterization uncovers novel biology.</title>
        <authorList>
            <person name="Wiegand S."/>
            <person name="Jogler M."/>
            <person name="Boedeker C."/>
            <person name="Pinto D."/>
            <person name="Vollmers J."/>
            <person name="Rivas-Marin E."/>
            <person name="Kohn T."/>
            <person name="Peeters S.H."/>
            <person name="Heuer A."/>
            <person name="Rast P."/>
            <person name="Oberbeckmann S."/>
            <person name="Bunk B."/>
            <person name="Jeske O."/>
            <person name="Meyerdierks A."/>
            <person name="Storesund J.E."/>
            <person name="Kallscheuer N."/>
            <person name="Luecker S."/>
            <person name="Lage O.M."/>
            <person name="Pohl T."/>
            <person name="Merkel B.J."/>
            <person name="Hornburger P."/>
            <person name="Mueller R.-W."/>
            <person name="Bruemmer F."/>
            <person name="Labrenz M."/>
            <person name="Spormann A.M."/>
            <person name="Op den Camp H."/>
            <person name="Overmann J."/>
            <person name="Amann R."/>
            <person name="Jetten M.S.M."/>
            <person name="Mascher T."/>
            <person name="Medema M.H."/>
            <person name="Devos D.P."/>
            <person name="Kaster A.-K."/>
            <person name="Ovreas L."/>
            <person name="Rohde M."/>
            <person name="Galperin M.Y."/>
            <person name="Jogler C."/>
        </authorList>
    </citation>
    <scope>NUCLEOTIDE SEQUENCE [LARGE SCALE GENOMIC DNA]</scope>
    <source>
        <strain evidence="19 20">Pan216</strain>
    </source>
</reference>
<evidence type="ECO:0000256" key="12">
    <source>
        <dbReference type="ARBA" id="ARBA00023049"/>
    </source>
</evidence>
<dbReference type="NCBIfam" id="TIGR01241">
    <property type="entry name" value="FtsH_fam"/>
    <property type="match status" value="1"/>
</dbReference>
<dbReference type="GO" id="GO:0008270">
    <property type="term" value="F:zinc ion binding"/>
    <property type="evidence" value="ECO:0007669"/>
    <property type="project" value="UniProtKB-UniRule"/>
</dbReference>
<dbReference type="InterPro" id="IPR005936">
    <property type="entry name" value="FtsH"/>
</dbReference>
<evidence type="ECO:0000256" key="10">
    <source>
        <dbReference type="ARBA" id="ARBA00022840"/>
    </source>
</evidence>
<keyword evidence="11 15" id="KW-1133">Transmembrane helix</keyword>
<comment type="cofactor">
    <cofactor evidence="15">
        <name>Zn(2+)</name>
        <dbReference type="ChEBI" id="CHEBI:29105"/>
    </cofactor>
    <text evidence="15">Binds 1 zinc ion per subunit.</text>
</comment>
<protein>
    <recommendedName>
        <fullName evidence="15">ATP-dependent zinc metalloprotease FtsH</fullName>
        <ecNumber evidence="15">3.4.24.-</ecNumber>
    </recommendedName>
</protein>
<feature type="binding site" evidence="15">
    <location>
        <position position="508"/>
    </location>
    <ligand>
        <name>Zn(2+)</name>
        <dbReference type="ChEBI" id="CHEBI:29105"/>
        <note>catalytic</note>
    </ligand>
</feature>
<evidence type="ECO:0000313" key="19">
    <source>
        <dbReference type="EMBL" id="QDU61101.1"/>
    </source>
</evidence>
<dbReference type="Gene3D" id="3.30.720.210">
    <property type="match status" value="1"/>
</dbReference>
<dbReference type="KEGG" id="knv:Pan216_19550"/>
<feature type="active site" evidence="15">
    <location>
        <position position="432"/>
    </location>
</feature>
<dbReference type="FunFam" id="1.20.58.760:FF:000001">
    <property type="entry name" value="ATP-dependent zinc metalloprotease FtsH"/>
    <property type="match status" value="1"/>
</dbReference>
<dbReference type="InterPro" id="IPR027417">
    <property type="entry name" value="P-loop_NTPase"/>
</dbReference>
<dbReference type="InterPro" id="IPR041569">
    <property type="entry name" value="AAA_lid_3"/>
</dbReference>
<feature type="binding site" evidence="15">
    <location>
        <position position="435"/>
    </location>
    <ligand>
        <name>Zn(2+)</name>
        <dbReference type="ChEBI" id="CHEBI:29105"/>
        <note>catalytic</note>
    </ligand>
</feature>
<evidence type="ECO:0000256" key="7">
    <source>
        <dbReference type="ARBA" id="ARBA00022741"/>
    </source>
</evidence>
<keyword evidence="9 15" id="KW-0862">Zinc</keyword>
<dbReference type="FunFam" id="3.40.50.300:FF:000001">
    <property type="entry name" value="ATP-dependent zinc metalloprotease FtsH"/>
    <property type="match status" value="1"/>
</dbReference>
<evidence type="ECO:0000256" key="14">
    <source>
        <dbReference type="ARBA" id="ARBA00061570"/>
    </source>
</evidence>
<dbReference type="InterPro" id="IPR003960">
    <property type="entry name" value="ATPase_AAA_CS"/>
</dbReference>
<evidence type="ECO:0000256" key="13">
    <source>
        <dbReference type="ARBA" id="ARBA00023136"/>
    </source>
</evidence>
<dbReference type="EMBL" id="CP036279">
    <property type="protein sequence ID" value="QDU61101.1"/>
    <property type="molecule type" value="Genomic_DNA"/>
</dbReference>
<dbReference type="GO" id="GO:0004222">
    <property type="term" value="F:metalloendopeptidase activity"/>
    <property type="evidence" value="ECO:0007669"/>
    <property type="project" value="InterPro"/>
</dbReference>
<dbReference type="GO" id="GO:0005524">
    <property type="term" value="F:ATP binding"/>
    <property type="evidence" value="ECO:0007669"/>
    <property type="project" value="UniProtKB-UniRule"/>
</dbReference>
<keyword evidence="8 15" id="KW-0378">Hydrolase</keyword>
<sequence length="645" mass="71778">MDYRRRDRFPRGSWPNWIGPLLAIGFIIVSIQLIISVSRPKTVDYSEFRKLVSDGKVEEVTIGPSEINGVLKPTQSKEPEEDREFRTARGSIEEDDGLLPLLDAHDVKYSSTEEPNPLRTVFLWFLPTVAIVVLLYFLLIRRLGGSSAMTFGRSRAKLYAQEDVDVSFDDVAGIDEAVEELREVVDFLRTPEKYQAMGGRIPRGVLLVGMPGTGKTLLARAVAGEAGVSFFSLSGSDFVEMFVGVGAARVRDLFGQAQQRAPCIIFVDELDALGKTRSSGWTGGHEEREQTLNQLLVEIDGFDSNRGVIIMAATNRPETLDPALMRPGRFDRHVVVDRPDINGREAILKVHARHVKIDDDLDMRAIAALTPGFVGADLANLVNESALLAAREGSTRVQRTHFEEAIERGVAGLMRKQRVMMPEEKRRIAYHECGHAIVAYLIPGADPVHKISIIPRGFGALGYTLQRPLDDRYLATQTQLENRICTLLGGMIAEEIVFPDVSTGAQNDLQQLTQIARQMVQLYGMSPRVGRIAFSDEDSPFLGPGSQSYAREFSEVTAREIDEEVKRIVDTAATFVRDILTEHRDALEKLSARVLEKEVLDAEELKEVMDAASPRLVPGSERSDYHPHLLDDNTDEQRRQAEGDS</sequence>
<comment type="subunit">
    <text evidence="15">Homohexamer.</text>
</comment>
<name>A0A518B286_9BACT</name>
<dbReference type="SUPFAM" id="SSF52540">
    <property type="entry name" value="P-loop containing nucleoside triphosphate hydrolases"/>
    <property type="match status" value="1"/>
</dbReference>
<evidence type="ECO:0000256" key="9">
    <source>
        <dbReference type="ARBA" id="ARBA00022833"/>
    </source>
</evidence>
<dbReference type="Pfam" id="PF00004">
    <property type="entry name" value="AAA"/>
    <property type="match status" value="1"/>
</dbReference>
<dbReference type="EC" id="3.4.24.-" evidence="15"/>
<accession>A0A518B286</accession>
<dbReference type="AlphaFoldDB" id="A0A518B286"/>
<dbReference type="FunFam" id="1.10.8.60:FF:000001">
    <property type="entry name" value="ATP-dependent zinc metalloprotease FtsH"/>
    <property type="match status" value="1"/>
</dbReference>
<evidence type="ECO:0000256" key="8">
    <source>
        <dbReference type="ARBA" id="ARBA00022801"/>
    </source>
</evidence>
<dbReference type="GO" id="GO:0005886">
    <property type="term" value="C:plasma membrane"/>
    <property type="evidence" value="ECO:0007669"/>
    <property type="project" value="UniProtKB-SubCell"/>
</dbReference>
<dbReference type="Gene3D" id="1.10.8.60">
    <property type="match status" value="1"/>
</dbReference>
<feature type="binding site" evidence="15">
    <location>
        <position position="431"/>
    </location>
    <ligand>
        <name>Zn(2+)</name>
        <dbReference type="ChEBI" id="CHEBI:29105"/>
        <note>catalytic</note>
    </ligand>
</feature>
<dbReference type="Pfam" id="PF17862">
    <property type="entry name" value="AAA_lid_3"/>
    <property type="match status" value="1"/>
</dbReference>
<gene>
    <name evidence="19" type="primary">ftsH4_2</name>
    <name evidence="15" type="synonym">ftsH</name>
    <name evidence="19" type="ORF">Pan216_19550</name>
</gene>
<dbReference type="SMART" id="SM00382">
    <property type="entry name" value="AAA"/>
    <property type="match status" value="1"/>
</dbReference>
<evidence type="ECO:0000256" key="6">
    <source>
        <dbReference type="ARBA" id="ARBA00022723"/>
    </source>
</evidence>
<evidence type="ECO:0000259" key="18">
    <source>
        <dbReference type="SMART" id="SM00382"/>
    </source>
</evidence>
<dbReference type="InterPro" id="IPR011546">
    <property type="entry name" value="Pept_M41_FtsH_extracell"/>
</dbReference>
<keyword evidence="5 15" id="KW-0812">Transmembrane</keyword>
<dbReference type="HAMAP" id="MF_01458">
    <property type="entry name" value="FtsH"/>
    <property type="match status" value="1"/>
</dbReference>
<dbReference type="PANTHER" id="PTHR23076:SF97">
    <property type="entry name" value="ATP-DEPENDENT ZINC METALLOPROTEASE YME1L1"/>
    <property type="match status" value="1"/>
</dbReference>